<evidence type="ECO:0000313" key="3">
    <source>
        <dbReference type="Proteomes" id="UP000254927"/>
    </source>
</evidence>
<dbReference type="InterPro" id="IPR008869">
    <property type="entry name" value="MlaC/ttg2D"/>
</dbReference>
<dbReference type="PANTHER" id="PTHR36573:SF1">
    <property type="entry name" value="INTERMEMBRANE PHOSPHOLIPID TRANSPORT SYSTEM BINDING PROTEIN MLAC"/>
    <property type="match status" value="1"/>
</dbReference>
<reference evidence="2 3" key="1">
    <citation type="submission" date="2018-06" db="EMBL/GenBank/DDBJ databases">
        <authorList>
            <consortium name="Pathogen Informatics"/>
            <person name="Doyle S."/>
        </authorList>
    </citation>
    <scope>NUCLEOTIDE SEQUENCE [LARGE SCALE GENOMIC DNA]</scope>
    <source>
        <strain evidence="2 3">NCTC10660</strain>
    </source>
</reference>
<feature type="signal peptide" evidence="1">
    <location>
        <begin position="1"/>
        <end position="20"/>
    </location>
</feature>
<dbReference type="AlphaFoldDB" id="A0A378TUZ8"/>
<sequence>MYQQIVFAAATAILAPAAFAALEHPAQQQVQQNIDTVLKIIKNQSLSEQQKIRQVEQYANRFLDYERLSAMAVGQPWRQFSPQQKQSFITAFKEMIIGMYARSAMMGAEKADVRVLPKITANGNKVDVYSEILTPSGKKYEVAYQLYQTGSQYKLYNIRVDGVSIVTVYRNQFIELVNQQGIDGMIETVRNKKLKKAD</sequence>
<dbReference type="Pfam" id="PF05494">
    <property type="entry name" value="MlaC"/>
    <property type="match status" value="1"/>
</dbReference>
<accession>A0A378TUZ8</accession>
<dbReference type="InterPro" id="IPR042245">
    <property type="entry name" value="Tgt2/MlaC_sf"/>
</dbReference>
<dbReference type="RefSeq" id="WP_074896712.1">
    <property type="nucleotide sequence ID" value="NZ_CP031252.1"/>
</dbReference>
<dbReference type="PANTHER" id="PTHR36573">
    <property type="entry name" value="INTERMEMBRANE PHOSPHOLIPID TRANSPORT SYSTEM BINDING PROTEIN MLAC"/>
    <property type="match status" value="1"/>
</dbReference>
<protein>
    <submittedName>
        <fullName evidence="2">Periplasmic transport protein</fullName>
    </submittedName>
</protein>
<evidence type="ECO:0000313" key="2">
    <source>
        <dbReference type="EMBL" id="STZ66601.1"/>
    </source>
</evidence>
<name>A0A378TUZ8_NEIEL</name>
<dbReference type="Gene3D" id="3.10.450.710">
    <property type="entry name" value="Tgt2/MlaC"/>
    <property type="match status" value="1"/>
</dbReference>
<dbReference type="GeneID" id="93351070"/>
<keyword evidence="1" id="KW-0732">Signal</keyword>
<feature type="chain" id="PRO_5016812976" evidence="1">
    <location>
        <begin position="21"/>
        <end position="198"/>
    </location>
</feature>
<dbReference type="EMBL" id="UGQW01000001">
    <property type="protein sequence ID" value="STZ66601.1"/>
    <property type="molecule type" value="Genomic_DNA"/>
</dbReference>
<evidence type="ECO:0000256" key="1">
    <source>
        <dbReference type="SAM" id="SignalP"/>
    </source>
</evidence>
<dbReference type="Proteomes" id="UP000254927">
    <property type="component" value="Unassembled WGS sequence"/>
</dbReference>
<organism evidence="2 3">
    <name type="scientific">Neisseria elongata</name>
    <dbReference type="NCBI Taxonomy" id="495"/>
    <lineage>
        <taxon>Bacteria</taxon>
        <taxon>Pseudomonadati</taxon>
        <taxon>Pseudomonadota</taxon>
        <taxon>Betaproteobacteria</taxon>
        <taxon>Neisseriales</taxon>
        <taxon>Neisseriaceae</taxon>
        <taxon>Neisseria</taxon>
    </lineage>
</organism>
<gene>
    <name evidence="2" type="primary">mlaC_1</name>
    <name evidence="2" type="ORF">NCTC10660_00050</name>
</gene>
<proteinExistence type="predicted"/>